<evidence type="ECO:0000313" key="1">
    <source>
        <dbReference type="EMBL" id="OAG12080.1"/>
    </source>
</evidence>
<evidence type="ECO:0000313" key="2">
    <source>
        <dbReference type="Proteomes" id="UP000077069"/>
    </source>
</evidence>
<accession>A0A177CZ19</accession>
<dbReference type="OrthoDB" id="5229512at2759"/>
<protein>
    <submittedName>
        <fullName evidence="1">Uncharacterized protein</fullName>
    </submittedName>
</protein>
<dbReference type="RefSeq" id="XP_018042445.1">
    <property type="nucleotide sequence ID" value="XM_018187059.1"/>
</dbReference>
<dbReference type="AlphaFoldDB" id="A0A177CZ19"/>
<proteinExistence type="predicted"/>
<reference evidence="1 2" key="1">
    <citation type="submission" date="2016-05" db="EMBL/GenBank/DDBJ databases">
        <title>Comparative analysis of secretome profiles of manganese(II)-oxidizing ascomycete fungi.</title>
        <authorList>
            <consortium name="DOE Joint Genome Institute"/>
            <person name="Zeiner C.A."/>
            <person name="Purvine S.O."/>
            <person name="Zink E.M."/>
            <person name="Wu S."/>
            <person name="Pasa-Tolic L."/>
            <person name="Chaput D.L."/>
            <person name="Haridas S."/>
            <person name="Grigoriev I.V."/>
            <person name="Santelli C.M."/>
            <person name="Hansel C.M."/>
        </authorList>
    </citation>
    <scope>NUCLEOTIDE SEQUENCE [LARGE SCALE GENOMIC DNA]</scope>
    <source>
        <strain evidence="1 2">AP3s5-JAC2a</strain>
    </source>
</reference>
<keyword evidence="2" id="KW-1185">Reference proteome</keyword>
<dbReference type="InParanoid" id="A0A177CZ19"/>
<name>A0A177CZ19_9PLEO</name>
<gene>
    <name evidence="1" type="ORF">CC84DRAFT_66174</name>
</gene>
<dbReference type="GeneID" id="28770545"/>
<organism evidence="1 2">
    <name type="scientific">Paraphaeosphaeria sporulosa</name>
    <dbReference type="NCBI Taxonomy" id="1460663"/>
    <lineage>
        <taxon>Eukaryota</taxon>
        <taxon>Fungi</taxon>
        <taxon>Dikarya</taxon>
        <taxon>Ascomycota</taxon>
        <taxon>Pezizomycotina</taxon>
        <taxon>Dothideomycetes</taxon>
        <taxon>Pleosporomycetidae</taxon>
        <taxon>Pleosporales</taxon>
        <taxon>Massarineae</taxon>
        <taxon>Didymosphaeriaceae</taxon>
        <taxon>Paraphaeosphaeria</taxon>
    </lineage>
</organism>
<sequence>MDGRCNRDRAIEIEQFMVSAYRKGGEPFVARISELYSLMKLNNAHIYLANLQKVGFMADMMASDALDIAIRSTNRDFWLSGFRWLPTDVHKAKLGYQRALFFRLQGNQQSIPCAVNYIEHAPRLLPDDAAIAKTRATILAWSDSTL</sequence>
<dbReference type="Proteomes" id="UP000077069">
    <property type="component" value="Unassembled WGS sequence"/>
</dbReference>
<dbReference type="EMBL" id="KV441548">
    <property type="protein sequence ID" value="OAG12080.1"/>
    <property type="molecule type" value="Genomic_DNA"/>
</dbReference>